<sequence>MLIKTYDVLIKIKATPNPPYDLIKDISYDPLTTPLKKGGIIGKAGMISREWLN</sequence>
<reference evidence="1 2" key="1">
    <citation type="submission" date="2013-01" db="EMBL/GenBank/DDBJ databases">
        <authorList>
            <person name="Bench S."/>
        </authorList>
    </citation>
    <scope>NUCLEOTIDE SEQUENCE [LARGE SCALE GENOMIC DNA]</scope>
    <source>
        <strain evidence="1 2">WH 8502</strain>
    </source>
</reference>
<organism evidence="1 2">
    <name type="scientific">Crocosphaera watsonii WH 8502</name>
    <dbReference type="NCBI Taxonomy" id="423474"/>
    <lineage>
        <taxon>Bacteria</taxon>
        <taxon>Bacillati</taxon>
        <taxon>Cyanobacteriota</taxon>
        <taxon>Cyanophyceae</taxon>
        <taxon>Oscillatoriophycideae</taxon>
        <taxon>Chroococcales</taxon>
        <taxon>Aphanothecaceae</taxon>
        <taxon>Crocosphaera</taxon>
    </lineage>
</organism>
<dbReference type="AlphaFoldDB" id="T2IFV7"/>
<protein>
    <submittedName>
        <fullName evidence="1">Uncharacterized protein</fullName>
    </submittedName>
</protein>
<dbReference type="Proteomes" id="UP000018348">
    <property type="component" value="Unassembled WGS sequence"/>
</dbReference>
<accession>T2IFV7</accession>
<dbReference type="EMBL" id="CAQK01000516">
    <property type="protein sequence ID" value="CCQ51722.1"/>
    <property type="molecule type" value="Genomic_DNA"/>
</dbReference>
<evidence type="ECO:0000313" key="2">
    <source>
        <dbReference type="Proteomes" id="UP000018348"/>
    </source>
</evidence>
<gene>
    <name evidence="1" type="ORF">CWATWH8502_1095</name>
</gene>
<reference evidence="1 2" key="2">
    <citation type="submission" date="2013-09" db="EMBL/GenBank/DDBJ databases">
        <title>Whole genome comparison of six Crocosphaera watsonii strains with differing phenotypes.</title>
        <authorList>
            <person name="Bench S.R."/>
            <person name="Heller P."/>
            <person name="Frank I."/>
            <person name="Arciniega M."/>
            <person name="Shilova I.N."/>
            <person name="Zehr J.P."/>
        </authorList>
    </citation>
    <scope>NUCLEOTIDE SEQUENCE [LARGE SCALE GENOMIC DNA]</scope>
    <source>
        <strain evidence="1 2">WH 8502</strain>
    </source>
</reference>
<name>T2IFV7_CROWT</name>
<evidence type="ECO:0000313" key="1">
    <source>
        <dbReference type="EMBL" id="CCQ51722.1"/>
    </source>
</evidence>
<proteinExistence type="predicted"/>
<comment type="caution">
    <text evidence="1">The sequence shown here is derived from an EMBL/GenBank/DDBJ whole genome shotgun (WGS) entry which is preliminary data.</text>
</comment>